<keyword evidence="9" id="KW-1185">Reference proteome</keyword>
<feature type="binding site" evidence="6">
    <location>
        <begin position="121"/>
        <end position="125"/>
    </location>
    <ligand>
        <name>GTP</name>
        <dbReference type="ChEBI" id="CHEBI:37565"/>
    </ligand>
</feature>
<evidence type="ECO:0000313" key="9">
    <source>
        <dbReference type="Proteomes" id="UP000189580"/>
    </source>
</evidence>
<dbReference type="InterPro" id="IPR027417">
    <property type="entry name" value="P-loop_NTPase"/>
</dbReference>
<comment type="similarity">
    <text evidence="6">Belongs to the TRAFAC class translation factor GTPase superfamily. Classic translation factor GTPase family. EF-G/EF-2 subfamily.</text>
</comment>
<dbReference type="CDD" id="cd16262">
    <property type="entry name" value="EFG_III"/>
    <property type="match status" value="1"/>
</dbReference>
<evidence type="ECO:0000256" key="3">
    <source>
        <dbReference type="ARBA" id="ARBA00023128"/>
    </source>
</evidence>
<dbReference type="SMART" id="SM00838">
    <property type="entry name" value="EFG_C"/>
    <property type="match status" value="1"/>
</dbReference>
<dbReference type="GO" id="GO:0005525">
    <property type="term" value="F:GTP binding"/>
    <property type="evidence" value="ECO:0007669"/>
    <property type="project" value="UniProtKB-UniRule"/>
</dbReference>
<dbReference type="PANTHER" id="PTHR43261">
    <property type="entry name" value="TRANSLATION ELONGATION FACTOR G-RELATED"/>
    <property type="match status" value="1"/>
</dbReference>
<dbReference type="PRINTS" id="PR00315">
    <property type="entry name" value="ELONGATNFCT"/>
</dbReference>
<dbReference type="GeneID" id="30033841"/>
<dbReference type="Pfam" id="PF00009">
    <property type="entry name" value="GTP_EFTU"/>
    <property type="match status" value="1"/>
</dbReference>
<dbReference type="CDD" id="cd01886">
    <property type="entry name" value="EF-G"/>
    <property type="match status" value="1"/>
</dbReference>
<dbReference type="AlphaFoldDB" id="A0A167ERQ2"/>
<dbReference type="GO" id="GO:0032790">
    <property type="term" value="P:ribosome disassembly"/>
    <property type="evidence" value="ECO:0007669"/>
    <property type="project" value="UniProtKB-UniRule"/>
</dbReference>
<dbReference type="GO" id="GO:0051881">
    <property type="term" value="P:regulation of mitochondrial membrane potential"/>
    <property type="evidence" value="ECO:0007669"/>
    <property type="project" value="EnsemblFungi"/>
</dbReference>
<dbReference type="Gene3D" id="3.30.70.240">
    <property type="match status" value="2"/>
</dbReference>
<dbReference type="Gene3D" id="3.30.70.870">
    <property type="entry name" value="Elongation Factor G (Translational Gtpase), domain 3"/>
    <property type="match status" value="1"/>
</dbReference>
<dbReference type="GO" id="GO:0032543">
    <property type="term" value="P:mitochondrial translation"/>
    <property type="evidence" value="ECO:0007669"/>
    <property type="project" value="UniProtKB-UniRule"/>
</dbReference>
<dbReference type="InterPro" id="IPR000795">
    <property type="entry name" value="T_Tr_GTP-bd_dom"/>
</dbReference>
<evidence type="ECO:0000256" key="2">
    <source>
        <dbReference type="ARBA" id="ARBA00022917"/>
    </source>
</evidence>
<dbReference type="InterPro" id="IPR031157">
    <property type="entry name" value="G_TR_CS"/>
</dbReference>
<dbReference type="GO" id="GO:0005759">
    <property type="term" value="C:mitochondrial matrix"/>
    <property type="evidence" value="ECO:0007669"/>
    <property type="project" value="UniProtKB-ARBA"/>
</dbReference>
<gene>
    <name evidence="6 8" type="primary">MEF2</name>
    <name evidence="8" type="ORF">AWJ20_1980</name>
</gene>
<dbReference type="RefSeq" id="XP_018736869.1">
    <property type="nucleotide sequence ID" value="XM_018878901.1"/>
</dbReference>
<dbReference type="FunFam" id="3.40.50.300:FF:000514">
    <property type="entry name" value="Ribosome-releasing factor 2, mitochondrial"/>
    <property type="match status" value="1"/>
</dbReference>
<proteinExistence type="inferred from homology"/>
<dbReference type="Proteomes" id="UP000189580">
    <property type="component" value="Chromosome b"/>
</dbReference>
<dbReference type="InterPro" id="IPR020568">
    <property type="entry name" value="Ribosomal_Su5_D2-typ_SF"/>
</dbReference>
<dbReference type="InterPro" id="IPR035649">
    <property type="entry name" value="EFG_V"/>
</dbReference>
<accession>A0A167ERQ2</accession>
<dbReference type="InterPro" id="IPR009022">
    <property type="entry name" value="EFG_III"/>
</dbReference>
<dbReference type="InterPro" id="IPR041095">
    <property type="entry name" value="EFG_II"/>
</dbReference>
<evidence type="ECO:0000256" key="1">
    <source>
        <dbReference type="ARBA" id="ARBA00022741"/>
    </source>
</evidence>
<feature type="binding site" evidence="6">
    <location>
        <begin position="57"/>
        <end position="64"/>
    </location>
    <ligand>
        <name>GTP</name>
        <dbReference type="ChEBI" id="CHEBI:37565"/>
    </ligand>
</feature>
<comment type="function">
    <text evidence="5">Catalyzes the GTP-dependent ribosomal translocation step during translation elongation. During this step, the ribosome changes from the pre-translocational (PRE) to the post-translocational (POST) state as the newly formed A-site-bound peptidyl-tRNA and P-site-bound deacylated tRNA move to the P and E sites, respectively. Catalyzes the coordinated movement of the two tRNA molecules, the mRNA and conformational changes in the ribosome.</text>
</comment>
<dbReference type="EMBL" id="CP014503">
    <property type="protein sequence ID" value="ANB14392.1"/>
    <property type="molecule type" value="Genomic_DNA"/>
</dbReference>
<dbReference type="HAMAP" id="MF_03059">
    <property type="entry name" value="mEF_G_2"/>
    <property type="match status" value="1"/>
</dbReference>
<dbReference type="SUPFAM" id="SSF50447">
    <property type="entry name" value="Translation proteins"/>
    <property type="match status" value="1"/>
</dbReference>
<dbReference type="Gene3D" id="2.40.30.10">
    <property type="entry name" value="Translation factors"/>
    <property type="match status" value="1"/>
</dbReference>
<dbReference type="SUPFAM" id="SSF54211">
    <property type="entry name" value="Ribosomal protein S5 domain 2-like"/>
    <property type="match status" value="1"/>
</dbReference>
<dbReference type="Gene3D" id="3.40.50.300">
    <property type="entry name" value="P-loop containing nucleotide triphosphate hydrolases"/>
    <property type="match status" value="1"/>
</dbReference>
<evidence type="ECO:0000256" key="4">
    <source>
        <dbReference type="ARBA" id="ARBA00023134"/>
    </source>
</evidence>
<dbReference type="PROSITE" id="PS51722">
    <property type="entry name" value="G_TR_2"/>
    <property type="match status" value="1"/>
</dbReference>
<dbReference type="InterPro" id="IPR014721">
    <property type="entry name" value="Ribsml_uS5_D2-typ_fold_subgr"/>
</dbReference>
<dbReference type="Pfam" id="PF00679">
    <property type="entry name" value="EFG_C"/>
    <property type="match status" value="1"/>
</dbReference>
<evidence type="ECO:0000313" key="8">
    <source>
        <dbReference type="EMBL" id="ANB14392.1"/>
    </source>
</evidence>
<dbReference type="CDD" id="cd03713">
    <property type="entry name" value="EFG_mtEFG_C"/>
    <property type="match status" value="1"/>
</dbReference>
<dbReference type="NCBIfam" id="TIGR00231">
    <property type="entry name" value="small_GTP"/>
    <property type="match status" value="1"/>
</dbReference>
<dbReference type="GO" id="GO:0003924">
    <property type="term" value="F:GTPase activity"/>
    <property type="evidence" value="ECO:0007669"/>
    <property type="project" value="UniProtKB-UniRule"/>
</dbReference>
<dbReference type="FunFam" id="3.30.70.870:FF:000007">
    <property type="entry name" value="Ribosome-releasing factor 2, mitochondrial"/>
    <property type="match status" value="1"/>
</dbReference>
<feature type="binding site" evidence="6">
    <location>
        <begin position="175"/>
        <end position="178"/>
    </location>
    <ligand>
        <name>GTP</name>
        <dbReference type="ChEBI" id="CHEBI:37565"/>
    </ligand>
</feature>
<keyword evidence="1 6" id="KW-0547">Nucleotide-binding</keyword>
<dbReference type="KEGG" id="slb:AWJ20_1980"/>
<keyword evidence="4 6" id="KW-0342">GTP-binding</keyword>
<name>A0A167ERQ2_9ASCO</name>
<dbReference type="PANTHER" id="PTHR43261:SF1">
    <property type="entry name" value="RIBOSOME-RELEASING FACTOR 2, MITOCHONDRIAL"/>
    <property type="match status" value="1"/>
</dbReference>
<dbReference type="Gene3D" id="3.30.230.10">
    <property type="match status" value="2"/>
</dbReference>
<dbReference type="InterPro" id="IPR005225">
    <property type="entry name" value="Small_GTP-bd"/>
</dbReference>
<evidence type="ECO:0000256" key="5">
    <source>
        <dbReference type="ARBA" id="ARBA00024731"/>
    </source>
</evidence>
<dbReference type="PROSITE" id="PS00301">
    <property type="entry name" value="G_TR_1"/>
    <property type="match status" value="1"/>
</dbReference>
<evidence type="ECO:0000256" key="6">
    <source>
        <dbReference type="HAMAP-Rule" id="MF_03059"/>
    </source>
</evidence>
<protein>
    <recommendedName>
        <fullName evidence="6">Ribosome-releasing factor 2, mitochondrial</fullName>
        <shortName evidence="6">RRF2mt</shortName>
    </recommendedName>
    <alternativeName>
        <fullName evidence="6">Elongation factor G 2, mitochondrial</fullName>
        <shortName evidence="6">EF-G2mt</shortName>
        <shortName evidence="6">mEF-G 2</shortName>
    </alternativeName>
</protein>
<sequence>MGVGVRLNCFSILPKFVLAKSSIYKYATAVPHGTRFYSVSRPCFSESSAVRNIGIIAHIDAGKTTTTERMLYYSGLTSHIGDVDQGDTVTDYLQAERERGITITSAAVTLDWSGHKINLIDTPGHADFTFEVIRSIRVLDGAVTVLDGVAGVEAQTEKVWRQASDRGIPKIVFINKMDRPGAGFGRTVREVVAKLNTRVGITNFPYFGQMDAGHEGRFQGVVDVVDKRLILWDEGSDGKSVKVSELEDGSELSQECERIRTSLIETLCECEGNDDLVEEVLEISDYMAVPPSSIRKALRNSTLREDISPVLCGASFRNIGVQPLMEAVVNYLPSPEERKAPDAISKVPVSKGKHAAQSIKSENVTLNVNDPKLTCALAFKVVNDPIRGILVYVRVYSGTLQTGSVILNTTNGKKERVSKLLQMQADMPLDISKIEKGNIGVIVGSKEIRTGDTLVAHGLKKDGITTLLKRDLGLHLHPIDVPPPVFFASITPKSISDTRNMEEALDILLREDPSLRLSYDDDSGQTLLSGMGELHLEIARDRLINDLKAKVKIGPIMISYKESIQASSKIIEKSYSEGGNEDMSVKVGLMVEPVYEDIELGDLAEKIDPHDNHYVIFPSYTNHPHLSQEEIYEAIKIGIIPALATGGKLARLPLHSISVKITNLEIPEDCTSTASISSAVRLASQEALRGFIKSDYVIMEPKMDVRVVVNEEDIGNVVNDISSTRRGHVISLNEDDAENSSDQTSISNHFKELAASVYVPPDYTMYMSKHGDRATSQQSLIKAKIPLRKMVGYLTSLRSMTQGRATFLMSFDKYEIAPPDAIDEIVDSL</sequence>
<dbReference type="InterPro" id="IPR030851">
    <property type="entry name" value="EFG2"/>
</dbReference>
<comment type="function">
    <text evidence="6">Mitochondrial GTPase that mediates the disassembly of ribosomes from messenger RNA at the termination of mitochondrial protein biosynthesis. Not involved in the GTP-dependent ribosomal translocation step during translation elongation.</text>
</comment>
<dbReference type="Pfam" id="PF14492">
    <property type="entry name" value="EFG_III"/>
    <property type="match status" value="1"/>
</dbReference>
<organism evidence="8 9">
    <name type="scientific">Sugiyamaella lignohabitans</name>
    <dbReference type="NCBI Taxonomy" id="796027"/>
    <lineage>
        <taxon>Eukaryota</taxon>
        <taxon>Fungi</taxon>
        <taxon>Dikarya</taxon>
        <taxon>Ascomycota</taxon>
        <taxon>Saccharomycotina</taxon>
        <taxon>Dipodascomycetes</taxon>
        <taxon>Dipodascales</taxon>
        <taxon>Trichomonascaceae</taxon>
        <taxon>Sugiyamaella</taxon>
    </lineage>
</organism>
<keyword evidence="2 6" id="KW-0648">Protein biosynthesis</keyword>
<feature type="domain" description="Tr-type G" evidence="7">
    <location>
        <begin position="48"/>
        <end position="336"/>
    </location>
</feature>
<evidence type="ECO:0000259" key="7">
    <source>
        <dbReference type="PROSITE" id="PS51722"/>
    </source>
</evidence>
<dbReference type="InterPro" id="IPR009000">
    <property type="entry name" value="Transl_B-barrel_sf"/>
</dbReference>
<dbReference type="SUPFAM" id="SSF54980">
    <property type="entry name" value="EF-G C-terminal domain-like"/>
    <property type="match status" value="2"/>
</dbReference>
<dbReference type="SUPFAM" id="SSF52540">
    <property type="entry name" value="P-loop containing nucleoside triphosphate hydrolases"/>
    <property type="match status" value="1"/>
</dbReference>
<dbReference type="InterPro" id="IPR000640">
    <property type="entry name" value="EFG_V-like"/>
</dbReference>
<keyword evidence="3 6" id="KW-0496">Mitochondrion</keyword>
<dbReference type="InterPro" id="IPR004161">
    <property type="entry name" value="EFTu-like_2"/>
</dbReference>
<dbReference type="Pfam" id="PF03144">
    <property type="entry name" value="GTP_EFTU_D2"/>
    <property type="match status" value="1"/>
</dbReference>
<comment type="subcellular location">
    <subcellularLocation>
        <location evidence="6">Mitochondrion</location>
    </subcellularLocation>
</comment>
<reference evidence="8 9" key="1">
    <citation type="submission" date="2016-02" db="EMBL/GenBank/DDBJ databases">
        <title>Complete genome sequence and transcriptome regulation of the pentose utilising yeast Sugiyamaella lignohabitans.</title>
        <authorList>
            <person name="Bellasio M."/>
            <person name="Peymann A."/>
            <person name="Valli M."/>
            <person name="Sipitzky M."/>
            <person name="Graf A."/>
            <person name="Sauer M."/>
            <person name="Marx H."/>
            <person name="Mattanovich D."/>
        </authorList>
    </citation>
    <scope>NUCLEOTIDE SEQUENCE [LARGE SCALE GENOMIC DNA]</scope>
    <source>
        <strain evidence="8 9">CBS 10342</strain>
    </source>
</reference>
<dbReference type="OrthoDB" id="198619at2759"/>
<dbReference type="InterPro" id="IPR035647">
    <property type="entry name" value="EFG_III/V"/>
</dbReference>